<dbReference type="Proteomes" id="UP001165060">
    <property type="component" value="Unassembled WGS sequence"/>
</dbReference>
<name>A0ABQ6N6W6_9STRA</name>
<evidence type="ECO:0000256" key="4">
    <source>
        <dbReference type="ARBA" id="ARBA00022833"/>
    </source>
</evidence>
<feature type="compositionally biased region" description="Gly residues" evidence="8">
    <location>
        <begin position="1"/>
        <end position="11"/>
    </location>
</feature>
<dbReference type="PANTHER" id="PTHR24171:SF9">
    <property type="entry name" value="ANKYRIN REPEAT DOMAIN-CONTAINING PROTEIN 39"/>
    <property type="match status" value="1"/>
</dbReference>
<gene>
    <name evidence="10" type="ORF">TeGR_g11178</name>
</gene>
<dbReference type="PANTHER" id="PTHR24171">
    <property type="entry name" value="ANKYRIN REPEAT DOMAIN-CONTAINING PROTEIN 39-RELATED"/>
    <property type="match status" value="1"/>
</dbReference>
<keyword evidence="1" id="KW-0479">Metal-binding</keyword>
<feature type="region of interest" description="Disordered" evidence="8">
    <location>
        <begin position="1"/>
        <end position="50"/>
    </location>
</feature>
<keyword evidence="3" id="KW-0863">Zinc-finger</keyword>
<dbReference type="SUPFAM" id="SSF48403">
    <property type="entry name" value="Ankyrin repeat"/>
    <property type="match status" value="1"/>
</dbReference>
<evidence type="ECO:0000259" key="9">
    <source>
        <dbReference type="PROSITE" id="PS01358"/>
    </source>
</evidence>
<protein>
    <recommendedName>
        <fullName evidence="9">RanBP2-type domain-containing protein</fullName>
    </recommendedName>
</protein>
<dbReference type="InterPro" id="IPR001876">
    <property type="entry name" value="Znf_RanBP2"/>
</dbReference>
<keyword evidence="5 6" id="KW-0040">ANK repeat</keyword>
<evidence type="ECO:0000256" key="8">
    <source>
        <dbReference type="SAM" id="MobiDB-lite"/>
    </source>
</evidence>
<keyword evidence="2" id="KW-0677">Repeat</keyword>
<feature type="repeat" description="ANK" evidence="6">
    <location>
        <begin position="255"/>
        <end position="287"/>
    </location>
</feature>
<keyword evidence="11" id="KW-1185">Reference proteome</keyword>
<organism evidence="10 11">
    <name type="scientific">Tetraparma gracilis</name>
    <dbReference type="NCBI Taxonomy" id="2962635"/>
    <lineage>
        <taxon>Eukaryota</taxon>
        <taxon>Sar</taxon>
        <taxon>Stramenopiles</taxon>
        <taxon>Ochrophyta</taxon>
        <taxon>Bolidophyceae</taxon>
        <taxon>Parmales</taxon>
        <taxon>Triparmaceae</taxon>
        <taxon>Tetraparma</taxon>
    </lineage>
</organism>
<evidence type="ECO:0000313" key="11">
    <source>
        <dbReference type="Proteomes" id="UP001165060"/>
    </source>
</evidence>
<evidence type="ECO:0000256" key="1">
    <source>
        <dbReference type="ARBA" id="ARBA00022723"/>
    </source>
</evidence>
<keyword evidence="7" id="KW-0175">Coiled coil</keyword>
<evidence type="ECO:0000256" key="6">
    <source>
        <dbReference type="PROSITE-ProRule" id="PRU00023"/>
    </source>
</evidence>
<sequence length="453" mass="49512">MGGPPTGGGAPPAGSIPPWAQHGAKKVEPLTKPKILPGPEIDATSGGMVSRMRQEAAKAARALEIEAKEQERFGARNKAATLSPVNSDRMNFMMMTKIKKSADKLAKKQTIKRTSDFEKGHPWMCACCGRSNKASLTACGVCGRAARYAPTRFRPAHGQDSASCIRSLQGNYIFRDNVDMCNAMDDGRWTPLHNACMAANPGLTETLLNNGAVVEARTAQGFRPLHFACAARSLHSVEACLHAGASVMRCKSSQSLLTPVHLAAQVGNPEMLKQLLKRGTEELIMGRPYTKAEIVNEKDSGGRTALHYAAASGHIDSTVVLINEGGELDCKDTDGWTAKQLAEFFGHDDLVEYLYRKENPGLAMSGIIKLPPQTWHSDVYWSVKADVNKRKKNLVEEQAVAAEIAEMMKLYKTGRSFLESGFHAQQTRELNEEEKELMEQSEKAARVKMQLSV</sequence>
<proteinExistence type="predicted"/>
<dbReference type="Pfam" id="PF12796">
    <property type="entry name" value="Ank_2"/>
    <property type="match status" value="2"/>
</dbReference>
<feature type="domain" description="RanBP2-type" evidence="9">
    <location>
        <begin position="123"/>
        <end position="142"/>
    </location>
</feature>
<feature type="repeat" description="ANK" evidence="6">
    <location>
        <begin position="187"/>
        <end position="219"/>
    </location>
</feature>
<keyword evidence="4" id="KW-0862">Zinc</keyword>
<accession>A0ABQ6N6W6</accession>
<dbReference type="Gene3D" id="1.25.40.20">
    <property type="entry name" value="Ankyrin repeat-containing domain"/>
    <property type="match status" value="2"/>
</dbReference>
<dbReference type="PROSITE" id="PS01358">
    <property type="entry name" value="ZF_RANBP2_1"/>
    <property type="match status" value="1"/>
</dbReference>
<evidence type="ECO:0000256" key="5">
    <source>
        <dbReference type="ARBA" id="ARBA00023043"/>
    </source>
</evidence>
<dbReference type="SMART" id="SM00248">
    <property type="entry name" value="ANK"/>
    <property type="match status" value="5"/>
</dbReference>
<dbReference type="PROSITE" id="PS50088">
    <property type="entry name" value="ANK_REPEAT"/>
    <property type="match status" value="3"/>
</dbReference>
<dbReference type="EMBL" id="BRYB01001062">
    <property type="protein sequence ID" value="GMI42353.1"/>
    <property type="molecule type" value="Genomic_DNA"/>
</dbReference>
<evidence type="ECO:0000313" key="10">
    <source>
        <dbReference type="EMBL" id="GMI42353.1"/>
    </source>
</evidence>
<reference evidence="10 11" key="1">
    <citation type="journal article" date="2023" name="Commun. Biol.">
        <title>Genome analysis of Parmales, the sister group of diatoms, reveals the evolutionary specialization of diatoms from phago-mixotrophs to photoautotrophs.</title>
        <authorList>
            <person name="Ban H."/>
            <person name="Sato S."/>
            <person name="Yoshikawa S."/>
            <person name="Yamada K."/>
            <person name="Nakamura Y."/>
            <person name="Ichinomiya M."/>
            <person name="Sato N."/>
            <person name="Blanc-Mathieu R."/>
            <person name="Endo H."/>
            <person name="Kuwata A."/>
            <person name="Ogata H."/>
        </authorList>
    </citation>
    <scope>NUCLEOTIDE SEQUENCE [LARGE SCALE GENOMIC DNA]</scope>
</reference>
<evidence type="ECO:0000256" key="7">
    <source>
        <dbReference type="SAM" id="Coils"/>
    </source>
</evidence>
<evidence type="ECO:0000256" key="3">
    <source>
        <dbReference type="ARBA" id="ARBA00022771"/>
    </source>
</evidence>
<comment type="caution">
    <text evidence="10">The sequence shown here is derived from an EMBL/GenBank/DDBJ whole genome shotgun (WGS) entry which is preliminary data.</text>
</comment>
<feature type="coiled-coil region" evidence="7">
    <location>
        <begin position="423"/>
        <end position="450"/>
    </location>
</feature>
<feature type="repeat" description="ANK" evidence="6">
    <location>
        <begin position="301"/>
        <end position="333"/>
    </location>
</feature>
<dbReference type="InterPro" id="IPR002110">
    <property type="entry name" value="Ankyrin_rpt"/>
</dbReference>
<evidence type="ECO:0000256" key="2">
    <source>
        <dbReference type="ARBA" id="ARBA00022737"/>
    </source>
</evidence>
<dbReference type="InterPro" id="IPR036770">
    <property type="entry name" value="Ankyrin_rpt-contain_sf"/>
</dbReference>
<dbReference type="PROSITE" id="PS50297">
    <property type="entry name" value="ANK_REP_REGION"/>
    <property type="match status" value="2"/>
</dbReference>